<dbReference type="InterPro" id="IPR028081">
    <property type="entry name" value="Leu-bd"/>
</dbReference>
<proteinExistence type="inferred from homology"/>
<protein>
    <submittedName>
        <fullName evidence="7">Branched-chain amino acid ABC transporter substrate-binding protein</fullName>
    </submittedName>
</protein>
<feature type="domain" description="Leucine-binding protein" evidence="6">
    <location>
        <begin position="33"/>
        <end position="370"/>
    </location>
</feature>
<dbReference type="InterPro" id="IPR028082">
    <property type="entry name" value="Peripla_BP_I"/>
</dbReference>
<name>A0A927IAV4_9ACTN</name>
<evidence type="ECO:0000259" key="6">
    <source>
        <dbReference type="Pfam" id="PF13458"/>
    </source>
</evidence>
<evidence type="ECO:0000256" key="4">
    <source>
        <dbReference type="ARBA" id="ARBA00022970"/>
    </source>
</evidence>
<keyword evidence="4" id="KW-0029">Amino-acid transport</keyword>
<feature type="signal peptide" evidence="5">
    <location>
        <begin position="1"/>
        <end position="19"/>
    </location>
</feature>
<gene>
    <name evidence="7" type="ORF">IF129_00910</name>
</gene>
<comment type="similarity">
    <text evidence="1">Belongs to the leucine-binding protein family.</text>
</comment>
<evidence type="ECO:0000256" key="2">
    <source>
        <dbReference type="ARBA" id="ARBA00022448"/>
    </source>
</evidence>
<dbReference type="RefSeq" id="WP_191207442.1">
    <property type="nucleotide sequence ID" value="NZ_BAABKL010000025.1"/>
</dbReference>
<dbReference type="Pfam" id="PF13458">
    <property type="entry name" value="Peripla_BP_6"/>
    <property type="match status" value="1"/>
</dbReference>
<evidence type="ECO:0000313" key="8">
    <source>
        <dbReference type="Proteomes" id="UP000632289"/>
    </source>
</evidence>
<dbReference type="GO" id="GO:0006865">
    <property type="term" value="P:amino acid transport"/>
    <property type="evidence" value="ECO:0007669"/>
    <property type="project" value="UniProtKB-KW"/>
</dbReference>
<evidence type="ECO:0000256" key="1">
    <source>
        <dbReference type="ARBA" id="ARBA00010062"/>
    </source>
</evidence>
<dbReference type="EMBL" id="JACXYU010000001">
    <property type="protein sequence ID" value="MBD3930135.1"/>
    <property type="molecule type" value="Genomic_DNA"/>
</dbReference>
<keyword evidence="8" id="KW-1185">Reference proteome</keyword>
<evidence type="ECO:0000256" key="3">
    <source>
        <dbReference type="ARBA" id="ARBA00022729"/>
    </source>
</evidence>
<sequence>MLNKTFVKLAAPLAISALALTGCGSDSGGGGDTIKIAFQGPLSGDNVQLGTNMENGIKLAIDQANASGDYDFEIEYFPTDDQGQPDKATAAAQKAIDEGVIAVIGPAFSGPADTAAEVYAEAGIPAVSSSATRPDLTTKGYESFLRAVPNDSAQGAGMAKYFDQATDAEKVVVVDDKTDYGVGLADVAEKELTAAGIEVVRQSVPQKTPDYSAAARSVVGQKADGLIYAGYYEDAGPFATKLAEAGFEGTTMSGDGTNDMGFVKLAGDAANGWKLTCPCTDPTQEDATKAFADDYQAEFNQAPGTYSAESYDVAQMIIAQIAETGGAESDSEKLLESLRGVEYKGLTKTFSFDDKGEFKNQTIYMYEVQDEKIGYVGNIDELAAE</sequence>
<dbReference type="CDD" id="cd06342">
    <property type="entry name" value="PBP1_ABC_LIVBP-like"/>
    <property type="match status" value="1"/>
</dbReference>
<keyword evidence="3 5" id="KW-0732">Signal</keyword>
<dbReference type="PANTHER" id="PTHR47151:SF2">
    <property type="entry name" value="AMINO ACID BINDING PROTEIN"/>
    <property type="match status" value="1"/>
</dbReference>
<dbReference type="InterPro" id="IPR000709">
    <property type="entry name" value="Leu_Ile_Val-bd"/>
</dbReference>
<organism evidence="7 8">
    <name type="scientific">Streptomyces chumphonensis</name>
    <dbReference type="NCBI Taxonomy" id="1214925"/>
    <lineage>
        <taxon>Bacteria</taxon>
        <taxon>Bacillati</taxon>
        <taxon>Actinomycetota</taxon>
        <taxon>Actinomycetes</taxon>
        <taxon>Kitasatosporales</taxon>
        <taxon>Streptomycetaceae</taxon>
        <taxon>Streptomyces</taxon>
    </lineage>
</organism>
<keyword evidence="2" id="KW-0813">Transport</keyword>
<reference evidence="7" key="1">
    <citation type="submission" date="2020-09" db="EMBL/GenBank/DDBJ databases">
        <title>Secondary metabolite and genome analysis of marine Streptomyces chumphonensis KK1-2T.</title>
        <authorList>
            <person name="Phongsopitanun W."/>
            <person name="Kanchanasin P."/>
            <person name="Pittayakhajonwut P."/>
            <person name="Suwanborirux K."/>
            <person name="Tanasupawat S."/>
        </authorList>
    </citation>
    <scope>NUCLEOTIDE SEQUENCE</scope>
    <source>
        <strain evidence="7">KK1-2</strain>
    </source>
</reference>
<accession>A0A927IAV4</accession>
<evidence type="ECO:0000313" key="7">
    <source>
        <dbReference type="EMBL" id="MBD3930135.1"/>
    </source>
</evidence>
<dbReference type="AlphaFoldDB" id="A0A927IAV4"/>
<evidence type="ECO:0000256" key="5">
    <source>
        <dbReference type="SAM" id="SignalP"/>
    </source>
</evidence>
<dbReference type="PANTHER" id="PTHR47151">
    <property type="entry name" value="LEU/ILE/VAL-BINDING ABC TRANSPORTER SUBUNIT"/>
    <property type="match status" value="1"/>
</dbReference>
<feature type="chain" id="PRO_5037243624" evidence="5">
    <location>
        <begin position="20"/>
        <end position="385"/>
    </location>
</feature>
<dbReference type="PROSITE" id="PS51257">
    <property type="entry name" value="PROKAR_LIPOPROTEIN"/>
    <property type="match status" value="1"/>
</dbReference>
<dbReference type="Gene3D" id="3.40.50.2300">
    <property type="match status" value="2"/>
</dbReference>
<dbReference type="SUPFAM" id="SSF53822">
    <property type="entry name" value="Periplasmic binding protein-like I"/>
    <property type="match status" value="1"/>
</dbReference>
<dbReference type="Proteomes" id="UP000632289">
    <property type="component" value="Unassembled WGS sequence"/>
</dbReference>
<comment type="caution">
    <text evidence="7">The sequence shown here is derived from an EMBL/GenBank/DDBJ whole genome shotgun (WGS) entry which is preliminary data.</text>
</comment>
<dbReference type="PRINTS" id="PR00337">
    <property type="entry name" value="LEUILEVALBP"/>
</dbReference>